<feature type="compositionally biased region" description="Basic and acidic residues" evidence="1">
    <location>
        <begin position="122"/>
        <end position="143"/>
    </location>
</feature>
<feature type="compositionally biased region" description="Gly residues" evidence="1">
    <location>
        <begin position="396"/>
        <end position="416"/>
    </location>
</feature>
<proteinExistence type="predicted"/>
<feature type="compositionally biased region" description="Acidic residues" evidence="1">
    <location>
        <begin position="369"/>
        <end position="380"/>
    </location>
</feature>
<gene>
    <name evidence="2" type="ORF">Cvel_15100</name>
</gene>
<feature type="region of interest" description="Disordered" evidence="1">
    <location>
        <begin position="358"/>
        <end position="468"/>
    </location>
</feature>
<protein>
    <submittedName>
        <fullName evidence="2">Uncharacterized protein</fullName>
    </submittedName>
</protein>
<name>A0A0G4F5J0_9ALVE</name>
<organism evidence="2">
    <name type="scientific">Chromera velia CCMP2878</name>
    <dbReference type="NCBI Taxonomy" id="1169474"/>
    <lineage>
        <taxon>Eukaryota</taxon>
        <taxon>Sar</taxon>
        <taxon>Alveolata</taxon>
        <taxon>Colpodellida</taxon>
        <taxon>Chromeraceae</taxon>
        <taxon>Chromera</taxon>
    </lineage>
</organism>
<feature type="region of interest" description="Disordered" evidence="1">
    <location>
        <begin position="115"/>
        <end position="164"/>
    </location>
</feature>
<dbReference type="AlphaFoldDB" id="A0A0G4F5J0"/>
<dbReference type="EMBL" id="CDMZ01000114">
    <property type="protein sequence ID" value="CEM07011.1"/>
    <property type="molecule type" value="Genomic_DNA"/>
</dbReference>
<dbReference type="VEuPathDB" id="CryptoDB:Cvel_15100"/>
<evidence type="ECO:0000256" key="1">
    <source>
        <dbReference type="SAM" id="MobiDB-lite"/>
    </source>
</evidence>
<sequence length="519" mass="58062">MEETDAQKTFREGVRSHSDLFKKTVTKEMLAEWADKKIPEEKLYCADLRQHVEATAKRLFPRVPVHGSAWNLNDFSRDVVEALGFQIKQDEEPHESNSRKMRPFFLRPVRIVPIKPPTAAGKGRERLRSRSRSRETDRKREEGGIEGGDSVGEAAAASVSTPTNMKSPFLKEKFNEFMRHTPPSRRQIVREQLSSLVEVAKMDKQLQDHKRNMMSQSLCSSFNDLHCTVKDVKIARVPFMGSMRHTWRKTKNVLDFGKHFVASGPARVSIRLTPCLPDDVRECKIVLSFPPQGEELGDPMTVEWELKREEIPDTLETEVALEDFERAIKFGEGTMRFKAAFKPLLFSASKRDPIRKKVRAELQSSGGGGDEDSEVEEDEQQVGLGGEVGGDEQQMGFGGGVGGDEQQMGFGGGVGGDEQQAGFGEGFGRDEAQQQAGFDGEVEEDEEGANGGESDYQGGEWVPGGQMPNFTWHHPSPFLSFPFPPMFFPRFPPGMAFLPRGPPFPFRPPGPPFDDPTDR</sequence>
<reference evidence="2" key="1">
    <citation type="submission" date="2014-11" db="EMBL/GenBank/DDBJ databases">
        <authorList>
            <person name="Otto D Thomas"/>
            <person name="Naeem Raeece"/>
        </authorList>
    </citation>
    <scope>NUCLEOTIDE SEQUENCE</scope>
</reference>
<evidence type="ECO:0000313" key="2">
    <source>
        <dbReference type="EMBL" id="CEM07011.1"/>
    </source>
</evidence>
<accession>A0A0G4F5J0</accession>